<dbReference type="Pfam" id="PF03646">
    <property type="entry name" value="FlaG"/>
    <property type="match status" value="1"/>
</dbReference>
<dbReference type="Gene3D" id="3.30.160.170">
    <property type="entry name" value="FlaG-like"/>
    <property type="match status" value="1"/>
</dbReference>
<dbReference type="AlphaFoldDB" id="A0A3M8DX28"/>
<keyword evidence="2" id="KW-0282">Flagellum</keyword>
<keyword evidence="3" id="KW-1185">Reference proteome</keyword>
<dbReference type="SUPFAM" id="SSF160214">
    <property type="entry name" value="FlaG-like"/>
    <property type="match status" value="1"/>
</dbReference>
<dbReference type="Proteomes" id="UP000271031">
    <property type="component" value="Unassembled WGS sequence"/>
</dbReference>
<feature type="compositionally biased region" description="Polar residues" evidence="1">
    <location>
        <begin position="1"/>
        <end position="17"/>
    </location>
</feature>
<feature type="region of interest" description="Disordered" evidence="1">
    <location>
        <begin position="1"/>
        <end position="53"/>
    </location>
</feature>
<reference evidence="2 3" key="1">
    <citation type="submission" date="2018-10" db="EMBL/GenBank/DDBJ databases">
        <title>Phylogenomics of Brevibacillus.</title>
        <authorList>
            <person name="Dunlap C."/>
        </authorList>
    </citation>
    <scope>NUCLEOTIDE SEQUENCE [LARGE SCALE GENOMIC DNA]</scope>
    <source>
        <strain evidence="2 3">JCM 15716</strain>
    </source>
</reference>
<dbReference type="EMBL" id="RHHQ01000002">
    <property type="protein sequence ID" value="RNB92642.1"/>
    <property type="molecule type" value="Genomic_DNA"/>
</dbReference>
<dbReference type="PANTHER" id="PTHR37166:SF1">
    <property type="entry name" value="PROTEIN FLAG"/>
    <property type="match status" value="1"/>
</dbReference>
<dbReference type="PANTHER" id="PTHR37166">
    <property type="entry name" value="PROTEIN FLAG"/>
    <property type="match status" value="1"/>
</dbReference>
<sequence>MNVQSVNQIGRASVSSTERAESVGVNLPGSGSTGKIPYVSPSAQQEQSEEELNKAVDSLNKWMDNNGTHLSFKLHDKLNEYYVQVVDNQTEEIIREIPSKKILDIFAEMQHMVGLLVDRKI</sequence>
<keyword evidence="2" id="KW-0966">Cell projection</keyword>
<keyword evidence="2" id="KW-0969">Cilium</keyword>
<dbReference type="InterPro" id="IPR035924">
    <property type="entry name" value="FlaG-like_sf"/>
</dbReference>
<gene>
    <name evidence="2" type="primary">flaG</name>
    <name evidence="2" type="ORF">EDM56_00390</name>
</gene>
<proteinExistence type="predicted"/>
<evidence type="ECO:0000313" key="2">
    <source>
        <dbReference type="EMBL" id="RNB92642.1"/>
    </source>
</evidence>
<protein>
    <submittedName>
        <fullName evidence="2">Flagellar protein FlaG</fullName>
    </submittedName>
</protein>
<evidence type="ECO:0000313" key="3">
    <source>
        <dbReference type="Proteomes" id="UP000271031"/>
    </source>
</evidence>
<organism evidence="2 3">
    <name type="scientific">Brevibacillus fluminis</name>
    <dbReference type="NCBI Taxonomy" id="511487"/>
    <lineage>
        <taxon>Bacteria</taxon>
        <taxon>Bacillati</taxon>
        <taxon>Bacillota</taxon>
        <taxon>Bacilli</taxon>
        <taxon>Bacillales</taxon>
        <taxon>Paenibacillaceae</taxon>
        <taxon>Brevibacillus</taxon>
    </lineage>
</organism>
<name>A0A3M8DX28_9BACL</name>
<dbReference type="InterPro" id="IPR005186">
    <property type="entry name" value="FlaG"/>
</dbReference>
<accession>A0A3M8DX28</accession>
<dbReference type="NCBIfam" id="NF005834">
    <property type="entry name" value="PRK07738.1"/>
    <property type="match status" value="1"/>
</dbReference>
<evidence type="ECO:0000256" key="1">
    <source>
        <dbReference type="SAM" id="MobiDB-lite"/>
    </source>
</evidence>
<dbReference type="OrthoDB" id="9799867at2"/>
<dbReference type="RefSeq" id="WP_122915899.1">
    <property type="nucleotide sequence ID" value="NZ_RHHQ01000002.1"/>
</dbReference>
<comment type="caution">
    <text evidence="2">The sequence shown here is derived from an EMBL/GenBank/DDBJ whole genome shotgun (WGS) entry which is preliminary data.</text>
</comment>